<organism evidence="1 2">
    <name type="scientific">Flavobacterium pygoscelis</name>
    <dbReference type="NCBI Taxonomy" id="2893176"/>
    <lineage>
        <taxon>Bacteria</taxon>
        <taxon>Pseudomonadati</taxon>
        <taxon>Bacteroidota</taxon>
        <taxon>Flavobacteriia</taxon>
        <taxon>Flavobacteriales</taxon>
        <taxon>Flavobacteriaceae</taxon>
        <taxon>Flavobacterium</taxon>
    </lineage>
</organism>
<dbReference type="EMBL" id="JALNUB010000033">
    <property type="protein sequence ID" value="MCK8143429.1"/>
    <property type="molecule type" value="Genomic_DNA"/>
</dbReference>
<evidence type="ECO:0000313" key="1">
    <source>
        <dbReference type="EMBL" id="MCK8143429.1"/>
    </source>
</evidence>
<accession>A0A9X1XUG2</accession>
<name>A0A9X1XUG2_9FLAO</name>
<dbReference type="RefSeq" id="WP_248429422.1">
    <property type="nucleotide sequence ID" value="NZ_JALNUB010000033.1"/>
</dbReference>
<dbReference type="AlphaFoldDB" id="A0A9X1XUG2"/>
<gene>
    <name evidence="1" type="ORF">MW871_16175</name>
</gene>
<reference evidence="1" key="1">
    <citation type="submission" date="2022-04" db="EMBL/GenBank/DDBJ databases">
        <title>Flavobacterium pygoscelis sp. nov. isolated from Chinstrap chick (Pygoscelis antarcticus).</title>
        <authorList>
            <person name="Irgang R."/>
            <person name="Poblete-Morales M."/>
            <person name="Avendano-Herrera R."/>
        </authorList>
    </citation>
    <scope>NUCLEOTIDE SEQUENCE</scope>
    <source>
        <strain evidence="1">I-SCBP12n</strain>
    </source>
</reference>
<dbReference type="Proteomes" id="UP001139260">
    <property type="component" value="Unassembled WGS sequence"/>
</dbReference>
<sequence length="272" mass="33039">MEIFYKNSKDFNFEEIVPKIVYKYRDFNDVNHKKIIQNQEIYLSKSSKFNCPYEMDVKIDREYVKDELNRRKYYQNFLKLSSLYDPEIERLLKEVIITDEKLTNHENLLKEEYDKMFGVFSMSETYRNKRLWKDFGANKKGFCVGIDFLKAIPINEGFRGRINYVKREELPKKKILDIEGIDKYIMSFLDWIFTLPEQYYEEQEYRFTKTINSDLERFKKISKESIYEIIIGEKMSKTNQKEIIEMINIYLPNTKIKKLIYSKIGFKEIVIK</sequence>
<keyword evidence="2" id="KW-1185">Reference proteome</keyword>
<proteinExistence type="predicted"/>
<comment type="caution">
    <text evidence="1">The sequence shown here is derived from an EMBL/GenBank/DDBJ whole genome shotgun (WGS) entry which is preliminary data.</text>
</comment>
<evidence type="ECO:0000313" key="2">
    <source>
        <dbReference type="Proteomes" id="UP001139260"/>
    </source>
</evidence>
<evidence type="ECO:0008006" key="3">
    <source>
        <dbReference type="Google" id="ProtNLM"/>
    </source>
</evidence>
<protein>
    <recommendedName>
        <fullName evidence="3">DUF2971 domain-containing protein</fullName>
    </recommendedName>
</protein>